<organism evidence="2 3">
    <name type="scientific">Aspergillus pseudonomiae</name>
    <dbReference type="NCBI Taxonomy" id="1506151"/>
    <lineage>
        <taxon>Eukaryota</taxon>
        <taxon>Fungi</taxon>
        <taxon>Dikarya</taxon>
        <taxon>Ascomycota</taxon>
        <taxon>Pezizomycotina</taxon>
        <taxon>Eurotiomycetes</taxon>
        <taxon>Eurotiomycetidae</taxon>
        <taxon>Eurotiales</taxon>
        <taxon>Aspergillaceae</taxon>
        <taxon>Aspergillus</taxon>
        <taxon>Aspergillus subgen. Circumdati</taxon>
    </lineage>
</organism>
<keyword evidence="1" id="KW-0732">Signal</keyword>
<dbReference type="RefSeq" id="XP_031934624.1">
    <property type="nucleotide sequence ID" value="XM_032083863.1"/>
</dbReference>
<reference evidence="2 3" key="1">
    <citation type="submission" date="2019-04" db="EMBL/GenBank/DDBJ databases">
        <authorList>
            <consortium name="DOE Joint Genome Institute"/>
            <person name="Mondo S."/>
            <person name="Kjaerbolling I."/>
            <person name="Vesth T."/>
            <person name="Frisvad J.C."/>
            <person name="Nybo J.L."/>
            <person name="Theobald S."/>
            <person name="Kildgaard S."/>
            <person name="Isbrandt T."/>
            <person name="Kuo A."/>
            <person name="Sato A."/>
            <person name="Lyhne E.K."/>
            <person name="Kogle M.E."/>
            <person name="Wiebenga A."/>
            <person name="Kun R.S."/>
            <person name="Lubbers R.J."/>
            <person name="Makela M.R."/>
            <person name="Barry K."/>
            <person name="Chovatia M."/>
            <person name="Clum A."/>
            <person name="Daum C."/>
            <person name="Haridas S."/>
            <person name="He G."/>
            <person name="LaButti K."/>
            <person name="Lipzen A."/>
            <person name="Riley R."/>
            <person name="Salamov A."/>
            <person name="Simmons B.A."/>
            <person name="Magnuson J.K."/>
            <person name="Henrissat B."/>
            <person name="Mortensen U.H."/>
            <person name="Larsen T.O."/>
            <person name="Devries R.P."/>
            <person name="Grigoriev I.V."/>
            <person name="Machida M."/>
            <person name="Baker S.E."/>
            <person name="Andersen M.R."/>
            <person name="Cantor M.N."/>
            <person name="Hua S.X."/>
        </authorList>
    </citation>
    <scope>NUCLEOTIDE SEQUENCE [LARGE SCALE GENOMIC DNA]</scope>
    <source>
        <strain evidence="2 3">CBS 119388</strain>
    </source>
</reference>
<dbReference type="GeneID" id="43668554"/>
<gene>
    <name evidence="2" type="ORF">BDV37DRAFT_266043</name>
</gene>
<protein>
    <submittedName>
        <fullName evidence="2">Uncharacterized protein</fullName>
    </submittedName>
</protein>
<name>A0A5N7CT27_9EURO</name>
<sequence>MWKFNFLIFLLSSVSICLLELFKRNLGIFNHDGWNSEGAPSYTTSKICLRAVETMAFCGYNFNVQSSHWYGF</sequence>
<feature type="chain" id="PRO_5025046548" evidence="1">
    <location>
        <begin position="20"/>
        <end position="72"/>
    </location>
</feature>
<accession>A0A5N7CT27</accession>
<dbReference type="Proteomes" id="UP000325579">
    <property type="component" value="Unassembled WGS sequence"/>
</dbReference>
<evidence type="ECO:0000256" key="1">
    <source>
        <dbReference type="SAM" id="SignalP"/>
    </source>
</evidence>
<keyword evidence="3" id="KW-1185">Reference proteome</keyword>
<proteinExistence type="predicted"/>
<dbReference type="AlphaFoldDB" id="A0A5N7CT27"/>
<dbReference type="EMBL" id="ML736903">
    <property type="protein sequence ID" value="KAE8397305.1"/>
    <property type="molecule type" value="Genomic_DNA"/>
</dbReference>
<feature type="signal peptide" evidence="1">
    <location>
        <begin position="1"/>
        <end position="19"/>
    </location>
</feature>
<evidence type="ECO:0000313" key="2">
    <source>
        <dbReference type="EMBL" id="KAE8397305.1"/>
    </source>
</evidence>
<evidence type="ECO:0000313" key="3">
    <source>
        <dbReference type="Proteomes" id="UP000325579"/>
    </source>
</evidence>